<accession>A0AA37WCF6</accession>
<comment type="subcellular location">
    <subcellularLocation>
        <location evidence="1">Membrane</location>
        <topology evidence="1">Multi-pass membrane protein</topology>
    </subcellularLocation>
</comment>
<feature type="domain" description="G" evidence="5">
    <location>
        <begin position="42"/>
        <end position="163"/>
    </location>
</feature>
<dbReference type="GO" id="GO:0005525">
    <property type="term" value="F:GTP binding"/>
    <property type="evidence" value="ECO:0007669"/>
    <property type="project" value="InterPro"/>
</dbReference>
<keyword evidence="4" id="KW-0472">Membrane</keyword>
<keyword evidence="2" id="KW-0812">Transmembrane</keyword>
<sequence>MNSLTERIVKPDMSDVTDNILKKARLMVGQAVDKDRNEGKARILIAGKTGVGKSTLLNAIFSEDLAKVGVGQPVTQEITEFERENFPLIIADSKGLEGEDYEEIVDDLKSYVEQSIRTGDEKDAVHFAWYCVAGDGARYEEGEANIVQILSEAGIPVVVIITKGRIFRGDSFREDSKEAKLRDYILEKSGTFIKDIVLVRSEAEEDEDDDGNIIFKKPKGLDTLIQATERHLAQGKQNAFIQALNVRNETALRLKEDAAREVVNWATAAATAAAAAPLPGSDMLSLSPIQSIMLYKIGNHYGVKTEGTNWKNVIMAVAAPLLTGMVARSVVGGFFKLVPVGGTIVGGIISGTSAGFVTKMIGESYIDVLNAMAREAIAKGDSVNITPELAFNNLAEVIRRKKKDK</sequence>
<dbReference type="Gene3D" id="3.40.50.300">
    <property type="entry name" value="P-loop containing nucleotide triphosphate hydrolases"/>
    <property type="match status" value="1"/>
</dbReference>
<name>A0AA37WCF6_9PROT</name>
<protein>
    <submittedName>
        <fullName evidence="6">GTPase</fullName>
    </submittedName>
</protein>
<dbReference type="InterPro" id="IPR006073">
    <property type="entry name" value="GTP-bd"/>
</dbReference>
<evidence type="ECO:0000313" key="6">
    <source>
        <dbReference type="EMBL" id="GLQ85686.1"/>
    </source>
</evidence>
<dbReference type="InterPro" id="IPR027417">
    <property type="entry name" value="P-loop_NTPase"/>
</dbReference>
<evidence type="ECO:0000256" key="4">
    <source>
        <dbReference type="ARBA" id="ARBA00023136"/>
    </source>
</evidence>
<evidence type="ECO:0000256" key="2">
    <source>
        <dbReference type="ARBA" id="ARBA00022692"/>
    </source>
</evidence>
<evidence type="ECO:0000259" key="5">
    <source>
        <dbReference type="Pfam" id="PF01926"/>
    </source>
</evidence>
<dbReference type="AlphaFoldDB" id="A0AA37WCF6"/>
<evidence type="ECO:0000256" key="3">
    <source>
        <dbReference type="ARBA" id="ARBA00022989"/>
    </source>
</evidence>
<dbReference type="RefSeq" id="WP_141354150.1">
    <property type="nucleotide sequence ID" value="NZ_BARA01000064.1"/>
</dbReference>
<keyword evidence="7" id="KW-1185">Reference proteome</keyword>
<dbReference type="GO" id="GO:0016020">
    <property type="term" value="C:membrane"/>
    <property type="evidence" value="ECO:0007669"/>
    <property type="project" value="UniProtKB-SubCell"/>
</dbReference>
<dbReference type="Pfam" id="PF05128">
    <property type="entry name" value="DUF697"/>
    <property type="match status" value="1"/>
</dbReference>
<proteinExistence type="predicted"/>
<dbReference type="InterPro" id="IPR021147">
    <property type="entry name" value="DUF697"/>
</dbReference>
<dbReference type="EMBL" id="BSNZ01000021">
    <property type="protein sequence ID" value="GLQ85686.1"/>
    <property type="molecule type" value="Genomic_DNA"/>
</dbReference>
<gene>
    <name evidence="6" type="ORF">GCM10007872_25960</name>
</gene>
<reference evidence="7" key="1">
    <citation type="journal article" date="2019" name="Int. J. Syst. Evol. Microbiol.">
        <title>The Global Catalogue of Microorganisms (GCM) 10K type strain sequencing project: providing services to taxonomists for standard genome sequencing and annotation.</title>
        <authorList>
            <consortium name="The Broad Institute Genomics Platform"/>
            <consortium name="The Broad Institute Genome Sequencing Center for Infectious Disease"/>
            <person name="Wu L."/>
            <person name="Ma J."/>
        </authorList>
    </citation>
    <scope>NUCLEOTIDE SEQUENCE [LARGE SCALE GENOMIC DNA]</scope>
    <source>
        <strain evidence="7">NBRC 12467</strain>
    </source>
</reference>
<evidence type="ECO:0000313" key="7">
    <source>
        <dbReference type="Proteomes" id="UP001156708"/>
    </source>
</evidence>
<evidence type="ECO:0000256" key="1">
    <source>
        <dbReference type="ARBA" id="ARBA00004141"/>
    </source>
</evidence>
<dbReference type="Proteomes" id="UP001156708">
    <property type="component" value="Unassembled WGS sequence"/>
</dbReference>
<dbReference type="Pfam" id="PF01926">
    <property type="entry name" value="MMR_HSR1"/>
    <property type="match status" value="1"/>
</dbReference>
<organism evidence="6 7">
    <name type="scientific">Gluconobacter sphaericus NBRC 12467</name>
    <dbReference type="NCBI Taxonomy" id="1307951"/>
    <lineage>
        <taxon>Bacteria</taxon>
        <taxon>Pseudomonadati</taxon>
        <taxon>Pseudomonadota</taxon>
        <taxon>Alphaproteobacteria</taxon>
        <taxon>Acetobacterales</taxon>
        <taxon>Acetobacteraceae</taxon>
        <taxon>Gluconobacter</taxon>
    </lineage>
</organism>
<comment type="caution">
    <text evidence="6">The sequence shown here is derived from an EMBL/GenBank/DDBJ whole genome shotgun (WGS) entry which is preliminary data.</text>
</comment>
<keyword evidence="3" id="KW-1133">Transmembrane helix</keyword>
<dbReference type="SUPFAM" id="SSF52540">
    <property type="entry name" value="P-loop containing nucleoside triphosphate hydrolases"/>
    <property type="match status" value="1"/>
</dbReference>
<dbReference type="CDD" id="cd00882">
    <property type="entry name" value="Ras_like_GTPase"/>
    <property type="match status" value="1"/>
</dbReference>